<dbReference type="PANTHER" id="PTHR43404:SF2">
    <property type="entry name" value="LIPOPOLYSACCHARIDE CHOLINEPHOSPHOTRANSFERASE LICD"/>
    <property type="match status" value="1"/>
</dbReference>
<dbReference type="AlphaFoldDB" id="A0A133XX98"/>
<protein>
    <submittedName>
        <fullName evidence="2">LICD family protein</fullName>
    </submittedName>
</protein>
<evidence type="ECO:0000259" key="1">
    <source>
        <dbReference type="Pfam" id="PF04991"/>
    </source>
</evidence>
<sequence>MKEYDDETLHHVQRLELMILKDFIKVCTEHNLTYFAYAGTGLGALRHKGFIPWDDDIDVCLPAADHDKVLRIFEEQYSDKYEVINAQKNPQYPLPTSRIMIKGTQFCEEALRDLPLDLGIFLDVYSLDTVSEGEKAFRKQARRAWFWSHLRLLKLIPRPFIVFHGWKGRLIKAATYTVGTLVSLLPISLERCVAKEMQVRRMHADKPWKRVAYMCDTLPYDSSWTYDEVFPLQQLEFEGMKVNFPANLHEHLTKFYGDYMQLPPVEQRKNHYPARLDFGTW</sequence>
<proteinExistence type="predicted"/>
<dbReference type="RefSeq" id="WP_066304540.1">
    <property type="nucleotide sequence ID" value="NZ_KQ959484.1"/>
</dbReference>
<dbReference type="PATRIC" id="fig|1393034.3.peg.194"/>
<dbReference type="Pfam" id="PF04991">
    <property type="entry name" value="LicD"/>
    <property type="match status" value="1"/>
</dbReference>
<accession>A0A133XX98</accession>
<dbReference type="GO" id="GO:0009100">
    <property type="term" value="P:glycoprotein metabolic process"/>
    <property type="evidence" value="ECO:0007669"/>
    <property type="project" value="UniProtKB-ARBA"/>
</dbReference>
<evidence type="ECO:0000313" key="2">
    <source>
        <dbReference type="EMBL" id="KXB35548.1"/>
    </source>
</evidence>
<feature type="domain" description="LicD/FKTN/FKRP nucleotidyltransferase" evidence="1">
    <location>
        <begin position="27"/>
        <end position="257"/>
    </location>
</feature>
<dbReference type="STRING" id="1393034.HMPREF3192_00199"/>
<gene>
    <name evidence="2" type="ORF">HMPREF3192_00199</name>
</gene>
<evidence type="ECO:0000313" key="3">
    <source>
        <dbReference type="Proteomes" id="UP000070675"/>
    </source>
</evidence>
<comment type="caution">
    <text evidence="2">The sequence shown here is derived from an EMBL/GenBank/DDBJ whole genome shotgun (WGS) entry which is preliminary data.</text>
</comment>
<dbReference type="OrthoDB" id="3780655at2"/>
<organism evidence="2 3">
    <name type="scientific">Atopobium deltae</name>
    <dbReference type="NCBI Taxonomy" id="1393034"/>
    <lineage>
        <taxon>Bacteria</taxon>
        <taxon>Bacillati</taxon>
        <taxon>Actinomycetota</taxon>
        <taxon>Coriobacteriia</taxon>
        <taxon>Coriobacteriales</taxon>
        <taxon>Atopobiaceae</taxon>
        <taxon>Atopobium</taxon>
    </lineage>
</organism>
<dbReference type="InterPro" id="IPR007074">
    <property type="entry name" value="LicD/FKTN/FKRP_NTP_transf"/>
</dbReference>
<dbReference type="EMBL" id="LSCR01000002">
    <property type="protein sequence ID" value="KXB35548.1"/>
    <property type="molecule type" value="Genomic_DNA"/>
</dbReference>
<dbReference type="PANTHER" id="PTHR43404">
    <property type="entry name" value="LIPOPOLYSACCHARIDE CHOLINEPHOSPHOTRANSFERASE LICD"/>
    <property type="match status" value="1"/>
</dbReference>
<keyword evidence="3" id="KW-1185">Reference proteome</keyword>
<name>A0A133XX98_9ACTN</name>
<dbReference type="InterPro" id="IPR052942">
    <property type="entry name" value="LPS_cholinephosphotransferase"/>
</dbReference>
<reference evidence="3" key="1">
    <citation type="submission" date="2016-01" db="EMBL/GenBank/DDBJ databases">
        <authorList>
            <person name="Mitreva M."/>
            <person name="Pepin K.H."/>
            <person name="Mihindukulasuriya K.A."/>
            <person name="Fulton R."/>
            <person name="Fronick C."/>
            <person name="O'Laughlin M."/>
            <person name="Miner T."/>
            <person name="Herter B."/>
            <person name="Rosa B.A."/>
            <person name="Cordes M."/>
            <person name="Tomlinson C."/>
            <person name="Wollam A."/>
            <person name="Palsikar V.B."/>
            <person name="Mardis E.R."/>
            <person name="Wilson R.K."/>
        </authorList>
    </citation>
    <scope>NUCLEOTIDE SEQUENCE [LARGE SCALE GENOMIC DNA]</scope>
    <source>
        <strain evidence="3">DNF00019</strain>
    </source>
</reference>
<dbReference type="Proteomes" id="UP000070675">
    <property type="component" value="Unassembled WGS sequence"/>
</dbReference>